<dbReference type="AlphaFoldDB" id="A0AAU9K6D6"/>
<comment type="caution">
    <text evidence="1">The sequence shown here is derived from an EMBL/GenBank/DDBJ whole genome shotgun (WGS) entry which is preliminary data.</text>
</comment>
<sequence>METSQFYYKQVAVIQGRFFSIYDRKTEYQIGKTLHQEAAPNHQSGYYVYKTPYQALISNIPYKEGGNFVAPRTILKVIAWGECIEYPNHKFSFSYILPVEDIGLPFGYISTQYARNYDRKNAKLKPKTSSMKEETKKLEEEVKKLEDLAIRMGINI</sequence>
<keyword evidence="2" id="KW-1185">Reference proteome</keyword>
<dbReference type="EMBL" id="CAJZBQ010000055">
    <property type="protein sequence ID" value="CAG9332620.1"/>
    <property type="molecule type" value="Genomic_DNA"/>
</dbReference>
<evidence type="ECO:0000313" key="2">
    <source>
        <dbReference type="Proteomes" id="UP001162131"/>
    </source>
</evidence>
<dbReference type="Proteomes" id="UP001162131">
    <property type="component" value="Unassembled WGS sequence"/>
</dbReference>
<reference evidence="1" key="1">
    <citation type="submission" date="2021-09" db="EMBL/GenBank/DDBJ databases">
        <authorList>
            <consortium name="AG Swart"/>
            <person name="Singh M."/>
            <person name="Singh A."/>
            <person name="Seah K."/>
            <person name="Emmerich C."/>
        </authorList>
    </citation>
    <scope>NUCLEOTIDE SEQUENCE</scope>
    <source>
        <strain evidence="1">ATCC30299</strain>
    </source>
</reference>
<proteinExistence type="predicted"/>
<evidence type="ECO:0000313" key="1">
    <source>
        <dbReference type="EMBL" id="CAG9332620.1"/>
    </source>
</evidence>
<gene>
    <name evidence="1" type="ORF">BSTOLATCC_MIC56913</name>
</gene>
<name>A0AAU9K6D6_9CILI</name>
<accession>A0AAU9K6D6</accession>
<protein>
    <submittedName>
        <fullName evidence="1">Uncharacterized protein</fullName>
    </submittedName>
</protein>
<organism evidence="1 2">
    <name type="scientific">Blepharisma stoltei</name>
    <dbReference type="NCBI Taxonomy" id="1481888"/>
    <lineage>
        <taxon>Eukaryota</taxon>
        <taxon>Sar</taxon>
        <taxon>Alveolata</taxon>
        <taxon>Ciliophora</taxon>
        <taxon>Postciliodesmatophora</taxon>
        <taxon>Heterotrichea</taxon>
        <taxon>Heterotrichida</taxon>
        <taxon>Blepharismidae</taxon>
        <taxon>Blepharisma</taxon>
    </lineage>
</organism>